<sequence>MRRQSVRQEREDSEHYSNERSYADFVSLLLPLLRDFIPILLERWSEFADRPTMRSLEEENRRLRDQVDRLEKKVQWLTLFQIVTALFFLFFVILVALQVI</sequence>
<gene>
    <name evidence="2" type="ORF">F9K24_13890</name>
</gene>
<evidence type="ECO:0000256" key="1">
    <source>
        <dbReference type="SAM" id="Phobius"/>
    </source>
</evidence>
<organism evidence="2 3">
    <name type="scientific">Leptonema illini</name>
    <dbReference type="NCBI Taxonomy" id="183"/>
    <lineage>
        <taxon>Bacteria</taxon>
        <taxon>Pseudomonadati</taxon>
        <taxon>Spirochaetota</taxon>
        <taxon>Spirochaetia</taxon>
        <taxon>Leptospirales</taxon>
        <taxon>Leptospiraceae</taxon>
        <taxon>Leptonema</taxon>
    </lineage>
</organism>
<name>A0A833H085_9LEPT</name>
<keyword evidence="1" id="KW-0472">Membrane</keyword>
<dbReference type="AlphaFoldDB" id="A0A833H085"/>
<dbReference type="EMBL" id="WBUI01000014">
    <property type="protein sequence ID" value="KAB2931327.1"/>
    <property type="molecule type" value="Genomic_DNA"/>
</dbReference>
<feature type="transmembrane region" description="Helical" evidence="1">
    <location>
        <begin position="76"/>
        <end position="97"/>
    </location>
</feature>
<keyword evidence="1" id="KW-1133">Transmembrane helix</keyword>
<accession>A0A833H085</accession>
<comment type="caution">
    <text evidence="2">The sequence shown here is derived from an EMBL/GenBank/DDBJ whole genome shotgun (WGS) entry which is preliminary data.</text>
</comment>
<keyword evidence="1" id="KW-0812">Transmembrane</keyword>
<evidence type="ECO:0000313" key="3">
    <source>
        <dbReference type="Proteomes" id="UP000460298"/>
    </source>
</evidence>
<evidence type="ECO:0000313" key="2">
    <source>
        <dbReference type="EMBL" id="KAB2931327.1"/>
    </source>
</evidence>
<reference evidence="2 3" key="1">
    <citation type="submission" date="2019-10" db="EMBL/GenBank/DDBJ databases">
        <title>Extracellular Electron Transfer in a Candidatus Methanoperedens spp. Enrichment Culture.</title>
        <authorList>
            <person name="Berger S."/>
            <person name="Rangel Shaw D."/>
            <person name="Berben T."/>
            <person name="In 'T Zandt M."/>
            <person name="Frank J."/>
            <person name="Reimann J."/>
            <person name="Jetten M.S.M."/>
            <person name="Welte C.U."/>
        </authorList>
    </citation>
    <scope>NUCLEOTIDE SEQUENCE [LARGE SCALE GENOMIC DNA]</scope>
    <source>
        <strain evidence="2">SB12</strain>
    </source>
</reference>
<proteinExistence type="predicted"/>
<dbReference type="Proteomes" id="UP000460298">
    <property type="component" value="Unassembled WGS sequence"/>
</dbReference>
<protein>
    <submittedName>
        <fullName evidence="2">Uncharacterized protein</fullName>
    </submittedName>
</protein>